<organism evidence="1 2">
    <name type="scientific">Streptomyces clavifer</name>
    <dbReference type="NCBI Taxonomy" id="68188"/>
    <lineage>
        <taxon>Bacteria</taxon>
        <taxon>Bacillati</taxon>
        <taxon>Actinomycetota</taxon>
        <taxon>Actinomycetes</taxon>
        <taxon>Kitasatosporales</taxon>
        <taxon>Streptomycetaceae</taxon>
        <taxon>Streptomyces</taxon>
    </lineage>
</organism>
<dbReference type="EMBL" id="JAGINS010000001">
    <property type="protein sequence ID" value="MBP2357669.1"/>
    <property type="molecule type" value="Genomic_DNA"/>
</dbReference>
<reference evidence="1 2" key="1">
    <citation type="submission" date="2021-03" db="EMBL/GenBank/DDBJ databases">
        <title>Sequencing the genomes of 1000 actinobacteria strains.</title>
        <authorList>
            <person name="Klenk H.-P."/>
        </authorList>
    </citation>
    <scope>NUCLEOTIDE SEQUENCE [LARGE SCALE GENOMIC DNA]</scope>
    <source>
        <strain evidence="1 2">DSM 40843</strain>
    </source>
</reference>
<comment type="caution">
    <text evidence="1">The sequence shown here is derived from an EMBL/GenBank/DDBJ whole genome shotgun (WGS) entry which is preliminary data.</text>
</comment>
<dbReference type="Proteomes" id="UP001519311">
    <property type="component" value="Unassembled WGS sequence"/>
</dbReference>
<keyword evidence="2" id="KW-1185">Reference proteome</keyword>
<gene>
    <name evidence="1" type="ORF">JOF59_000069</name>
</gene>
<proteinExistence type="predicted"/>
<accession>A0ABS4V1P7</accession>
<protein>
    <submittedName>
        <fullName evidence="1">Uncharacterized protein</fullName>
    </submittedName>
</protein>
<evidence type="ECO:0000313" key="1">
    <source>
        <dbReference type="EMBL" id="MBP2357669.1"/>
    </source>
</evidence>
<evidence type="ECO:0000313" key="2">
    <source>
        <dbReference type="Proteomes" id="UP001519311"/>
    </source>
</evidence>
<name>A0ABS4V1P7_9ACTN</name>
<sequence>MDRRVLLETALPKSDHGGLRYLWQAVGAV</sequence>